<keyword evidence="3" id="KW-1185">Reference proteome</keyword>
<feature type="compositionally biased region" description="Polar residues" evidence="1">
    <location>
        <begin position="65"/>
        <end position="98"/>
    </location>
</feature>
<evidence type="ECO:0000313" key="3">
    <source>
        <dbReference type="Proteomes" id="UP001151760"/>
    </source>
</evidence>
<dbReference type="Proteomes" id="UP001151760">
    <property type="component" value="Unassembled WGS sequence"/>
</dbReference>
<feature type="region of interest" description="Disordered" evidence="1">
    <location>
        <begin position="59"/>
        <end position="98"/>
    </location>
</feature>
<protein>
    <submittedName>
        <fullName evidence="2">Uncharacterized protein</fullName>
    </submittedName>
</protein>
<dbReference type="EMBL" id="BQNB010010260">
    <property type="protein sequence ID" value="GJS74847.1"/>
    <property type="molecule type" value="Genomic_DNA"/>
</dbReference>
<accession>A0ABQ4YD56</accession>
<proteinExistence type="predicted"/>
<reference evidence="2" key="2">
    <citation type="submission" date="2022-01" db="EMBL/GenBank/DDBJ databases">
        <authorList>
            <person name="Yamashiro T."/>
            <person name="Shiraishi A."/>
            <person name="Satake H."/>
            <person name="Nakayama K."/>
        </authorList>
    </citation>
    <scope>NUCLEOTIDE SEQUENCE</scope>
</reference>
<name>A0ABQ4YD56_9ASTR</name>
<sequence length="250" mass="28004">MLTPKPSSYYTGLGSRFFANPKYLEKAQLEKPSLYNVKYDKNDLANLFAPVSKKTIRLAEESRSKLPNTANGSKPKSRNSYQQPRNWPPSMSSHVSNKTVKIAETPRNSKPFLNSKNLACPTCKKCNYSANYDVCILQYLSKIPIGQRFSPNKTSAIYVKTTPPRSGLTWKPTGRIFTYVSLRWIPTRKNVEMCINMNDSALPLRKKTYTPNTVICANSCSLSARTSMAFEPISTKGSTNVNIIPSSILV</sequence>
<evidence type="ECO:0000313" key="2">
    <source>
        <dbReference type="EMBL" id="GJS74847.1"/>
    </source>
</evidence>
<reference evidence="2" key="1">
    <citation type="journal article" date="2022" name="Int. J. Mol. Sci.">
        <title>Draft Genome of Tanacetum Coccineum: Genomic Comparison of Closely Related Tanacetum-Family Plants.</title>
        <authorList>
            <person name="Yamashiro T."/>
            <person name="Shiraishi A."/>
            <person name="Nakayama K."/>
            <person name="Satake H."/>
        </authorList>
    </citation>
    <scope>NUCLEOTIDE SEQUENCE</scope>
</reference>
<organism evidence="2 3">
    <name type="scientific">Tanacetum coccineum</name>
    <dbReference type="NCBI Taxonomy" id="301880"/>
    <lineage>
        <taxon>Eukaryota</taxon>
        <taxon>Viridiplantae</taxon>
        <taxon>Streptophyta</taxon>
        <taxon>Embryophyta</taxon>
        <taxon>Tracheophyta</taxon>
        <taxon>Spermatophyta</taxon>
        <taxon>Magnoliopsida</taxon>
        <taxon>eudicotyledons</taxon>
        <taxon>Gunneridae</taxon>
        <taxon>Pentapetalae</taxon>
        <taxon>asterids</taxon>
        <taxon>campanulids</taxon>
        <taxon>Asterales</taxon>
        <taxon>Asteraceae</taxon>
        <taxon>Asteroideae</taxon>
        <taxon>Anthemideae</taxon>
        <taxon>Anthemidinae</taxon>
        <taxon>Tanacetum</taxon>
    </lineage>
</organism>
<gene>
    <name evidence="2" type="ORF">Tco_0707688</name>
</gene>
<evidence type="ECO:0000256" key="1">
    <source>
        <dbReference type="SAM" id="MobiDB-lite"/>
    </source>
</evidence>
<comment type="caution">
    <text evidence="2">The sequence shown here is derived from an EMBL/GenBank/DDBJ whole genome shotgun (WGS) entry which is preliminary data.</text>
</comment>